<dbReference type="Proteomes" id="UP000236291">
    <property type="component" value="Unassembled WGS sequence"/>
</dbReference>
<feature type="non-terminal residue" evidence="1">
    <location>
        <position position="1"/>
    </location>
</feature>
<evidence type="ECO:0000313" key="1">
    <source>
        <dbReference type="EMBL" id="PNX63187.1"/>
    </source>
</evidence>
<accession>A0A2K3KA74</accession>
<protein>
    <submittedName>
        <fullName evidence="1">Uncharacterized protein</fullName>
    </submittedName>
</protein>
<dbReference type="EMBL" id="ASHM01089686">
    <property type="protein sequence ID" value="PNX63187.1"/>
    <property type="molecule type" value="Genomic_DNA"/>
</dbReference>
<proteinExistence type="predicted"/>
<name>A0A2K3KA74_TRIPR</name>
<sequence length="75" mass="7941">KSGSSHSDGGFFTLEYSLTATASLPLATARLATTSRNLSLQLILPLTGLAIPRYLSLRDDTDFSAFSDSFALSIA</sequence>
<organism evidence="1 2">
    <name type="scientific">Trifolium pratense</name>
    <name type="common">Red clover</name>
    <dbReference type="NCBI Taxonomy" id="57577"/>
    <lineage>
        <taxon>Eukaryota</taxon>
        <taxon>Viridiplantae</taxon>
        <taxon>Streptophyta</taxon>
        <taxon>Embryophyta</taxon>
        <taxon>Tracheophyta</taxon>
        <taxon>Spermatophyta</taxon>
        <taxon>Magnoliopsida</taxon>
        <taxon>eudicotyledons</taxon>
        <taxon>Gunneridae</taxon>
        <taxon>Pentapetalae</taxon>
        <taxon>rosids</taxon>
        <taxon>fabids</taxon>
        <taxon>Fabales</taxon>
        <taxon>Fabaceae</taxon>
        <taxon>Papilionoideae</taxon>
        <taxon>50 kb inversion clade</taxon>
        <taxon>NPAAA clade</taxon>
        <taxon>Hologalegina</taxon>
        <taxon>IRL clade</taxon>
        <taxon>Trifolieae</taxon>
        <taxon>Trifolium</taxon>
    </lineage>
</organism>
<reference evidence="1 2" key="1">
    <citation type="journal article" date="2014" name="Am. J. Bot.">
        <title>Genome assembly and annotation for red clover (Trifolium pratense; Fabaceae).</title>
        <authorList>
            <person name="Istvanek J."/>
            <person name="Jaros M."/>
            <person name="Krenek A."/>
            <person name="Repkova J."/>
        </authorList>
    </citation>
    <scope>NUCLEOTIDE SEQUENCE [LARGE SCALE GENOMIC DNA]</scope>
    <source>
        <strain evidence="2">cv. Tatra</strain>
        <tissue evidence="1">Young leaves</tissue>
    </source>
</reference>
<evidence type="ECO:0000313" key="2">
    <source>
        <dbReference type="Proteomes" id="UP000236291"/>
    </source>
</evidence>
<dbReference type="AlphaFoldDB" id="A0A2K3KA74"/>
<gene>
    <name evidence="1" type="ORF">L195_g053378</name>
</gene>
<reference evidence="1 2" key="2">
    <citation type="journal article" date="2017" name="Front. Plant Sci.">
        <title>Gene Classification and Mining of Molecular Markers Useful in Red Clover (Trifolium pratense) Breeding.</title>
        <authorList>
            <person name="Istvanek J."/>
            <person name="Dluhosova J."/>
            <person name="Dluhos P."/>
            <person name="Patkova L."/>
            <person name="Nedelnik J."/>
            <person name="Repkova J."/>
        </authorList>
    </citation>
    <scope>NUCLEOTIDE SEQUENCE [LARGE SCALE GENOMIC DNA]</scope>
    <source>
        <strain evidence="2">cv. Tatra</strain>
        <tissue evidence="1">Young leaves</tissue>
    </source>
</reference>
<comment type="caution">
    <text evidence="1">The sequence shown here is derived from an EMBL/GenBank/DDBJ whole genome shotgun (WGS) entry which is preliminary data.</text>
</comment>